<protein>
    <submittedName>
        <fullName evidence="1">Uncharacterized protein</fullName>
    </submittedName>
</protein>
<organism evidence="1 3">
    <name type="scientific">Neptunomonas phycophila</name>
    <dbReference type="NCBI Taxonomy" id="1572645"/>
    <lineage>
        <taxon>Bacteria</taxon>
        <taxon>Pseudomonadati</taxon>
        <taxon>Pseudomonadota</taxon>
        <taxon>Gammaproteobacteria</taxon>
        <taxon>Oceanospirillales</taxon>
        <taxon>Oceanospirillaceae</taxon>
        <taxon>Neptunomonas</taxon>
    </lineage>
</organism>
<evidence type="ECO:0000313" key="2">
    <source>
        <dbReference type="EMBL" id="MDP2522830.1"/>
    </source>
</evidence>
<dbReference type="InterPro" id="IPR056206">
    <property type="entry name" value="Tis1_ImmP"/>
</dbReference>
<dbReference type="Proteomes" id="UP001177341">
    <property type="component" value="Unassembled WGS sequence"/>
</dbReference>
<dbReference type="EMBL" id="JAUOPG010000009">
    <property type="protein sequence ID" value="MDO6454573.1"/>
    <property type="molecule type" value="Genomic_DNA"/>
</dbReference>
<sequence>MAINKGKLFTEKDVYIDYSFEEVMYRWDQEAEKIYVKFYGEREKADPIPHDNRLFNDALLSGQEISKEQYIKGKNIE</sequence>
<keyword evidence="4" id="KW-1185">Reference proteome</keyword>
<evidence type="ECO:0000313" key="4">
    <source>
        <dbReference type="Proteomes" id="UP001177341"/>
    </source>
</evidence>
<reference evidence="1" key="1">
    <citation type="submission" date="2023-07" db="EMBL/GenBank/DDBJ databases">
        <title>Genome content predicts the carbon catabolic preferences of heterotrophic bacteria.</title>
        <authorList>
            <person name="Gralka M."/>
        </authorList>
    </citation>
    <scope>NUCLEOTIDE SEQUENCE</scope>
    <source>
        <strain evidence="2">5G01</strain>
        <strain evidence="1">I2M16</strain>
    </source>
</reference>
<name>A0AAW7XJS9_9GAMM</name>
<proteinExistence type="predicted"/>
<evidence type="ECO:0000313" key="1">
    <source>
        <dbReference type="EMBL" id="MDO6454573.1"/>
    </source>
</evidence>
<dbReference type="RefSeq" id="WP_277253502.1">
    <property type="nucleotide sequence ID" value="NZ_CAXHZV010000023.1"/>
</dbReference>
<dbReference type="Pfam" id="PF24154">
    <property type="entry name" value="Tis1_ImmP"/>
    <property type="match status" value="1"/>
</dbReference>
<comment type="caution">
    <text evidence="1">The sequence shown here is derived from an EMBL/GenBank/DDBJ whole genome shotgun (WGS) entry which is preliminary data.</text>
</comment>
<dbReference type="Proteomes" id="UP001169862">
    <property type="component" value="Unassembled WGS sequence"/>
</dbReference>
<dbReference type="AlphaFoldDB" id="A0AAW7XJS9"/>
<accession>A0AAW7XJS9</accession>
<dbReference type="EMBL" id="JAUYVO010000005">
    <property type="protein sequence ID" value="MDP2522830.1"/>
    <property type="molecule type" value="Genomic_DNA"/>
</dbReference>
<gene>
    <name evidence="1" type="ORF">Q4490_13445</name>
    <name evidence="2" type="ORF">Q8W30_09650</name>
</gene>
<evidence type="ECO:0000313" key="3">
    <source>
        <dbReference type="Proteomes" id="UP001169862"/>
    </source>
</evidence>